<evidence type="ECO:0000313" key="3">
    <source>
        <dbReference type="EMBL" id="SDO74748.1"/>
    </source>
</evidence>
<name>A0A1H0M2S2_9HYPH</name>
<dbReference type="RefSeq" id="WP_170842669.1">
    <property type="nucleotide sequence ID" value="NZ_FNIT01000012.1"/>
</dbReference>
<dbReference type="STRING" id="1166073.SAMN05192530_11246"/>
<proteinExistence type="predicted"/>
<dbReference type="AlphaFoldDB" id="A0A1H0M2S2"/>
<evidence type="ECO:0000256" key="2">
    <source>
        <dbReference type="SAM" id="Phobius"/>
    </source>
</evidence>
<evidence type="ECO:0000313" key="4">
    <source>
        <dbReference type="Proteomes" id="UP000198793"/>
    </source>
</evidence>
<dbReference type="Proteomes" id="UP000198793">
    <property type="component" value="Unassembled WGS sequence"/>
</dbReference>
<feature type="transmembrane region" description="Helical" evidence="2">
    <location>
        <begin position="148"/>
        <end position="171"/>
    </location>
</feature>
<protein>
    <submittedName>
        <fullName evidence="3">Uncharacterized protein</fullName>
    </submittedName>
</protein>
<feature type="region of interest" description="Disordered" evidence="1">
    <location>
        <begin position="195"/>
        <end position="255"/>
    </location>
</feature>
<dbReference type="EMBL" id="FNIT01000012">
    <property type="protein sequence ID" value="SDO74748.1"/>
    <property type="molecule type" value="Genomic_DNA"/>
</dbReference>
<feature type="transmembrane region" description="Helical" evidence="2">
    <location>
        <begin position="112"/>
        <end position="136"/>
    </location>
</feature>
<keyword evidence="2" id="KW-0812">Transmembrane</keyword>
<evidence type="ECO:0000256" key="1">
    <source>
        <dbReference type="SAM" id="MobiDB-lite"/>
    </source>
</evidence>
<reference evidence="3 4" key="1">
    <citation type="submission" date="2016-10" db="EMBL/GenBank/DDBJ databases">
        <authorList>
            <person name="de Groot N.N."/>
        </authorList>
    </citation>
    <scope>NUCLEOTIDE SEQUENCE [LARGE SCALE GENOMIC DNA]</scope>
    <source>
        <strain evidence="4">L7-484,KACC 16230,DSM 25025</strain>
    </source>
</reference>
<gene>
    <name evidence="3" type="ORF">SAMN05192530_11246</name>
</gene>
<keyword evidence="4" id="KW-1185">Reference proteome</keyword>
<keyword evidence="2" id="KW-0472">Membrane</keyword>
<accession>A0A1H0M2S2</accession>
<sequence length="629" mass="68365">MLPFFAVALRLFPSIVSLLTDDRTIRNAAAMKEAVDVAVKEITDAKTPQEADDRLKDPGRADRFKLRMAELSIEAERIGSQDLAAYNQAANESTASSRATLLELLNKPESGWISSTPAVLSYLVVAGFFVLIVLLITESVTIDAEGRVAELVYICVGAVTAGFSTVLNFWLGSSLGSRRKDSSVALSGAVDKLRELDDPPAPYGPATGGTANEGGGVSRPSGDVARDGTPSRTERRSLPAALAGVGRSTDPSTVNVRRDVPRVGETPASFRYNNPGAQYPSREAARFGQIAYGVIGGGHKIAAFPSVVNGAAANFDLLYRRYTGMTIHEAGRKWTGRNAFGVPGYDDNLVLSQEMLTDREQAIALLKAIAERESGRGVNLTSEQWRYAHEMFRSRSADAFLARYGADVGRAIAPVRPDGAPDELLEVLLTEACEKAGYELDRGEGEINVVYVEGMNEDGSPNNDEPNVFNDLRCLVGFRDGAPFMVGKWNATTEPGFYYDRDHPMRREGAARIKFGQYKAWRVGMHKGDYEALVQVSDVTVCRDLNRDMERVGDMEHTGDDFGINQHGGYDRPQGDIGKASAGCLVGRTMAGHDQFMALVKQDPRYLADHGYVFRTTILPAADVTRVES</sequence>
<keyword evidence="2" id="KW-1133">Transmembrane helix</keyword>
<organism evidence="3 4">
    <name type="scientific">Aureimonas jatrophae</name>
    <dbReference type="NCBI Taxonomy" id="1166073"/>
    <lineage>
        <taxon>Bacteria</taxon>
        <taxon>Pseudomonadati</taxon>
        <taxon>Pseudomonadota</taxon>
        <taxon>Alphaproteobacteria</taxon>
        <taxon>Hyphomicrobiales</taxon>
        <taxon>Aurantimonadaceae</taxon>
        <taxon>Aureimonas</taxon>
    </lineage>
</organism>